<dbReference type="Proteomes" id="UP000190744">
    <property type="component" value="Unassembled WGS sequence"/>
</dbReference>
<comment type="caution">
    <text evidence="6">The sequence shown here is derived from an EMBL/GenBank/DDBJ whole genome shotgun (WGS) entry which is preliminary data.</text>
</comment>
<protein>
    <recommendedName>
        <fullName evidence="8">FUN14 family protein</fullName>
    </recommendedName>
</protein>
<dbReference type="GO" id="GO:0005741">
    <property type="term" value="C:mitochondrial outer membrane"/>
    <property type="evidence" value="ECO:0007669"/>
    <property type="project" value="TreeGrafter"/>
</dbReference>
<keyword evidence="5" id="KW-0472">Membrane</keyword>
<keyword evidence="4" id="KW-1133">Transmembrane helix</keyword>
<dbReference type="AlphaFoldDB" id="A0A1S9RJS4"/>
<evidence type="ECO:0000313" key="6">
    <source>
        <dbReference type="EMBL" id="OOQ85753.1"/>
    </source>
</evidence>
<accession>A0A1S9RJS4</accession>
<comment type="subcellular location">
    <subcellularLocation>
        <location evidence="1">Membrane</location>
    </subcellularLocation>
</comment>
<evidence type="ECO:0000256" key="1">
    <source>
        <dbReference type="ARBA" id="ARBA00004370"/>
    </source>
</evidence>
<evidence type="ECO:0000256" key="4">
    <source>
        <dbReference type="ARBA" id="ARBA00022989"/>
    </source>
</evidence>
<dbReference type="PANTHER" id="PTHR21346">
    <property type="entry name" value="FUN14 DOMAIN CONTAINING"/>
    <property type="match status" value="1"/>
</dbReference>
<keyword evidence="3" id="KW-0812">Transmembrane</keyword>
<dbReference type="PANTHER" id="PTHR21346:SF0">
    <property type="entry name" value="RE45833P"/>
    <property type="match status" value="1"/>
</dbReference>
<dbReference type="Pfam" id="PF04930">
    <property type="entry name" value="FUN14"/>
    <property type="match status" value="1"/>
</dbReference>
<evidence type="ECO:0008006" key="8">
    <source>
        <dbReference type="Google" id="ProtNLM"/>
    </source>
</evidence>
<gene>
    <name evidence="6" type="ORF">PEBR_26043</name>
</gene>
<evidence type="ECO:0000256" key="5">
    <source>
        <dbReference type="ARBA" id="ARBA00023136"/>
    </source>
</evidence>
<evidence type="ECO:0000256" key="2">
    <source>
        <dbReference type="ARBA" id="ARBA00009160"/>
    </source>
</evidence>
<comment type="similarity">
    <text evidence="2">Belongs to the FUN14 family.</text>
</comment>
<dbReference type="InterPro" id="IPR007014">
    <property type="entry name" value="FUN14"/>
</dbReference>
<evidence type="ECO:0000256" key="3">
    <source>
        <dbReference type="ARBA" id="ARBA00022692"/>
    </source>
</evidence>
<name>A0A1S9RJS4_PENBI</name>
<proteinExistence type="inferred from homology"/>
<dbReference type="GO" id="GO:0000422">
    <property type="term" value="P:autophagy of mitochondrion"/>
    <property type="evidence" value="ECO:0007669"/>
    <property type="project" value="TreeGrafter"/>
</dbReference>
<dbReference type="EMBL" id="LJBN01000164">
    <property type="protein sequence ID" value="OOQ85753.1"/>
    <property type="molecule type" value="Genomic_DNA"/>
</dbReference>
<reference evidence="7" key="1">
    <citation type="submission" date="2015-09" db="EMBL/GenBank/DDBJ databases">
        <authorList>
            <person name="Fill T.P."/>
            <person name="Baretta J.F."/>
            <person name="de Almeida L.G."/>
            <person name="Rocha M."/>
            <person name="de Souza D.H."/>
            <person name="Malavazi I."/>
            <person name="Cerdeira L.T."/>
            <person name="Hong H."/>
            <person name="Samborskyy M."/>
            <person name="de Vasconcelos A.T."/>
            <person name="Leadlay P."/>
            <person name="Rodrigues-Filho E."/>
        </authorList>
    </citation>
    <scope>NUCLEOTIDE SEQUENCE [LARGE SCALE GENOMIC DNA]</scope>
    <source>
        <strain evidence="7">LaBioMMi 136</strain>
    </source>
</reference>
<sequence>MAFPLFSPPSTILRLGLGLGIGLSAATLHPLSPFRAAPIRCEYSASNHRTDGPASAETGWAVHPNDPTLQKPGIATQAKNALLTPDNMRQISLGSVLGLVAGVGLRAFSRVLVVLLGMGLVLVEWAASKGYNILPLNRLQKYVKNTDLRRMVSENRPFKISFGAMMATAAFAQF</sequence>
<evidence type="ECO:0000313" key="7">
    <source>
        <dbReference type="Proteomes" id="UP000190744"/>
    </source>
</evidence>
<organism evidence="6 7">
    <name type="scientific">Penicillium brasilianum</name>
    <dbReference type="NCBI Taxonomy" id="104259"/>
    <lineage>
        <taxon>Eukaryota</taxon>
        <taxon>Fungi</taxon>
        <taxon>Dikarya</taxon>
        <taxon>Ascomycota</taxon>
        <taxon>Pezizomycotina</taxon>
        <taxon>Eurotiomycetes</taxon>
        <taxon>Eurotiomycetidae</taxon>
        <taxon>Eurotiales</taxon>
        <taxon>Aspergillaceae</taxon>
        <taxon>Penicillium</taxon>
    </lineage>
</organism>